<feature type="region of interest" description="Disordered" evidence="1">
    <location>
        <begin position="65"/>
        <end position="84"/>
    </location>
</feature>
<keyword evidence="3" id="KW-1185">Reference proteome</keyword>
<evidence type="ECO:0000256" key="1">
    <source>
        <dbReference type="SAM" id="MobiDB-lite"/>
    </source>
</evidence>
<name>A0A9N8HFI6_9STRA</name>
<evidence type="ECO:0000313" key="2">
    <source>
        <dbReference type="EMBL" id="CAB9513128.1"/>
    </source>
</evidence>
<feature type="region of interest" description="Disordered" evidence="1">
    <location>
        <begin position="232"/>
        <end position="256"/>
    </location>
</feature>
<dbReference type="Proteomes" id="UP001153069">
    <property type="component" value="Unassembled WGS sequence"/>
</dbReference>
<accession>A0A9N8HFI6</accession>
<sequence>MFPEQFGKFTSNQFRPQFNKAKALCGQSVAPAPAEDNDDDEFNSLVENVMPPACHVQVPSSNVANVTSFGGSNDNDSAPEDSPQFDHTVWVPKKLVKQWENEHGIRMATIIFWLSSGTTPKDVETAINASGQKLSIREKWHCDLLDVAEFYELYQQYTQEPIGDTNVRSHAMKQHVRSLVDIKGELYSLYTMDLPFQVDPSTLNVTFPGFESGTLYCHVDVAEKKKKEEAPTFIMRKRSGKGRKTTEPEYSSFTPN</sequence>
<reference evidence="2" key="1">
    <citation type="submission" date="2020-06" db="EMBL/GenBank/DDBJ databases">
        <authorList>
            <consortium name="Plant Systems Biology data submission"/>
        </authorList>
    </citation>
    <scope>NUCLEOTIDE SEQUENCE</scope>
    <source>
        <strain evidence="2">D6</strain>
    </source>
</reference>
<dbReference type="EMBL" id="CAICTM010000572">
    <property type="protein sequence ID" value="CAB9513128.1"/>
    <property type="molecule type" value="Genomic_DNA"/>
</dbReference>
<gene>
    <name evidence="2" type="ORF">SEMRO_573_G168990.1</name>
</gene>
<evidence type="ECO:0000313" key="3">
    <source>
        <dbReference type="Proteomes" id="UP001153069"/>
    </source>
</evidence>
<feature type="compositionally biased region" description="Polar residues" evidence="1">
    <location>
        <begin position="65"/>
        <end position="76"/>
    </location>
</feature>
<proteinExistence type="predicted"/>
<dbReference type="AlphaFoldDB" id="A0A9N8HFI6"/>
<comment type="caution">
    <text evidence="2">The sequence shown here is derived from an EMBL/GenBank/DDBJ whole genome shotgun (WGS) entry which is preliminary data.</text>
</comment>
<organism evidence="2 3">
    <name type="scientific">Seminavis robusta</name>
    <dbReference type="NCBI Taxonomy" id="568900"/>
    <lineage>
        <taxon>Eukaryota</taxon>
        <taxon>Sar</taxon>
        <taxon>Stramenopiles</taxon>
        <taxon>Ochrophyta</taxon>
        <taxon>Bacillariophyta</taxon>
        <taxon>Bacillariophyceae</taxon>
        <taxon>Bacillariophycidae</taxon>
        <taxon>Naviculales</taxon>
        <taxon>Naviculaceae</taxon>
        <taxon>Seminavis</taxon>
    </lineage>
</organism>
<protein>
    <submittedName>
        <fullName evidence="2">Uncharacterized protein</fullName>
    </submittedName>
</protein>